<sequence length="450" mass="48860">AVGNVANLTLPTPGSGNSLGDNKDIIIDSISPRIINVNSTKPDGFYGIGVSINITVTFNETVYVIGTPQLSLETGSADGWAYYIGGDGTDTLIFNYTVALGHDSTDLNYNSSVALILNGGTIMDGVGRDAILTLPILRGAGSLFANRDIMIDGLPPSGTISINDGAFWTNSVDVVLNFSAYDTISGVDEVRFRNANGSWTSWEPAYPTPRSWSLPSIDGNYTVIYQIRDYALNWIELNDTIGLDVTLPSGSILINSSADTNNFWTTSISVSLILSFNDTGPDVDAISGVFLVRYRNEDGTWSPWEDANTTKAWPLSEGDGWSKIVYYQIEDKAGNIAQFNDTINLDTTAPIIIGNLPIGYYWSGQPVISVSVFDLTLDDIWYEVGSYTRSMSNNTEILLDNVIWNSLDNGEFIIYIRAGDDWGHICDAYVITLYKDTLAPSLAVSSPGNN</sequence>
<reference evidence="1" key="1">
    <citation type="journal article" date="2015" name="Nature">
        <title>Complex archaea that bridge the gap between prokaryotes and eukaryotes.</title>
        <authorList>
            <person name="Spang A."/>
            <person name="Saw J.H."/>
            <person name="Jorgensen S.L."/>
            <person name="Zaremba-Niedzwiedzka K."/>
            <person name="Martijn J."/>
            <person name="Lind A.E."/>
            <person name="van Eijk R."/>
            <person name="Schleper C."/>
            <person name="Guy L."/>
            <person name="Ettema T.J."/>
        </authorList>
    </citation>
    <scope>NUCLEOTIDE SEQUENCE</scope>
</reference>
<name>A0A0F9C5T1_9ZZZZ</name>
<evidence type="ECO:0008006" key="2">
    <source>
        <dbReference type="Google" id="ProtNLM"/>
    </source>
</evidence>
<proteinExistence type="predicted"/>
<feature type="non-terminal residue" evidence="1">
    <location>
        <position position="1"/>
    </location>
</feature>
<feature type="non-terminal residue" evidence="1">
    <location>
        <position position="450"/>
    </location>
</feature>
<organism evidence="1">
    <name type="scientific">marine sediment metagenome</name>
    <dbReference type="NCBI Taxonomy" id="412755"/>
    <lineage>
        <taxon>unclassified sequences</taxon>
        <taxon>metagenomes</taxon>
        <taxon>ecological metagenomes</taxon>
    </lineage>
</organism>
<dbReference type="AlphaFoldDB" id="A0A0F9C5T1"/>
<evidence type="ECO:0000313" key="1">
    <source>
        <dbReference type="EMBL" id="KKK97829.1"/>
    </source>
</evidence>
<dbReference type="EMBL" id="LAZR01045875">
    <property type="protein sequence ID" value="KKK97829.1"/>
    <property type="molecule type" value="Genomic_DNA"/>
</dbReference>
<protein>
    <recommendedName>
        <fullName evidence="2">Bacterial Ig-like domain-containing protein</fullName>
    </recommendedName>
</protein>
<comment type="caution">
    <text evidence="1">The sequence shown here is derived from an EMBL/GenBank/DDBJ whole genome shotgun (WGS) entry which is preliminary data.</text>
</comment>
<accession>A0A0F9C5T1</accession>
<gene>
    <name evidence="1" type="ORF">LCGC14_2648840</name>
</gene>